<dbReference type="PROSITE" id="PS51186">
    <property type="entry name" value="GNAT"/>
    <property type="match status" value="1"/>
</dbReference>
<evidence type="ECO:0000256" key="2">
    <source>
        <dbReference type="ARBA" id="ARBA00023315"/>
    </source>
</evidence>
<dbReference type="InterPro" id="IPR000182">
    <property type="entry name" value="GNAT_dom"/>
</dbReference>
<evidence type="ECO:0000313" key="5">
    <source>
        <dbReference type="Proteomes" id="UP000578091"/>
    </source>
</evidence>
<keyword evidence="5" id="KW-1185">Reference proteome</keyword>
<protein>
    <submittedName>
        <fullName evidence="4">GNAT family N-acetyltransferase</fullName>
    </submittedName>
</protein>
<dbReference type="InterPro" id="IPR016181">
    <property type="entry name" value="Acyl_CoA_acyltransferase"/>
</dbReference>
<dbReference type="GO" id="GO:0008080">
    <property type="term" value="F:N-acetyltransferase activity"/>
    <property type="evidence" value="ECO:0007669"/>
    <property type="project" value="UniProtKB-ARBA"/>
</dbReference>
<dbReference type="CDD" id="cd04301">
    <property type="entry name" value="NAT_SF"/>
    <property type="match status" value="1"/>
</dbReference>
<dbReference type="PANTHER" id="PTHR10545:SF29">
    <property type="entry name" value="GH14572P-RELATED"/>
    <property type="match status" value="1"/>
</dbReference>
<dbReference type="Pfam" id="PF00583">
    <property type="entry name" value="Acetyltransf_1"/>
    <property type="match status" value="1"/>
</dbReference>
<name>A0A853JC79_9GAMM</name>
<evidence type="ECO:0000313" key="4">
    <source>
        <dbReference type="EMBL" id="NZA26831.1"/>
    </source>
</evidence>
<proteinExistence type="predicted"/>
<keyword evidence="2" id="KW-0012">Acyltransferase</keyword>
<accession>A0A853JC79</accession>
<sequence length="108" mass="11893">MTVVVRAVTPEDVSSLLRLLRAKAQSDGVPQQLHATEDNLRTELFRSGATARAIVATIEEEVAGMATYFQTFSSFLMKPGLWLDDLYVDEARRKCGIGRELPPLRGAA</sequence>
<feature type="domain" description="N-acetyltransferase" evidence="3">
    <location>
        <begin position="3"/>
        <end position="108"/>
    </location>
</feature>
<dbReference type="AlphaFoldDB" id="A0A853JC79"/>
<dbReference type="InterPro" id="IPR051016">
    <property type="entry name" value="Diverse_Substrate_AcTransf"/>
</dbReference>
<dbReference type="Gene3D" id="3.40.630.30">
    <property type="match status" value="1"/>
</dbReference>
<evidence type="ECO:0000259" key="3">
    <source>
        <dbReference type="PROSITE" id="PS51186"/>
    </source>
</evidence>
<dbReference type="SUPFAM" id="SSF55729">
    <property type="entry name" value="Acyl-CoA N-acyltransferases (Nat)"/>
    <property type="match status" value="1"/>
</dbReference>
<organism evidence="4 5">
    <name type="scientific">Luteimonas salinisoli</name>
    <dbReference type="NCBI Taxonomy" id="2752307"/>
    <lineage>
        <taxon>Bacteria</taxon>
        <taxon>Pseudomonadati</taxon>
        <taxon>Pseudomonadota</taxon>
        <taxon>Gammaproteobacteria</taxon>
        <taxon>Lysobacterales</taxon>
        <taxon>Lysobacteraceae</taxon>
        <taxon>Luteimonas</taxon>
    </lineage>
</organism>
<dbReference type="RefSeq" id="WP_180678615.1">
    <property type="nucleotide sequence ID" value="NZ_JACCKA010000062.1"/>
</dbReference>
<dbReference type="Proteomes" id="UP000578091">
    <property type="component" value="Unassembled WGS sequence"/>
</dbReference>
<evidence type="ECO:0000256" key="1">
    <source>
        <dbReference type="ARBA" id="ARBA00022679"/>
    </source>
</evidence>
<reference evidence="4 5" key="1">
    <citation type="submission" date="2020-07" db="EMBL/GenBank/DDBJ databases">
        <title>Luteimonas sp. SJ-92.</title>
        <authorList>
            <person name="Huang X.-X."/>
            <person name="Xu L."/>
            <person name="Sun J.-Q."/>
        </authorList>
    </citation>
    <scope>NUCLEOTIDE SEQUENCE [LARGE SCALE GENOMIC DNA]</scope>
    <source>
        <strain evidence="4 5">SJ-92</strain>
    </source>
</reference>
<dbReference type="PANTHER" id="PTHR10545">
    <property type="entry name" value="DIAMINE N-ACETYLTRANSFERASE"/>
    <property type="match status" value="1"/>
</dbReference>
<gene>
    <name evidence="4" type="ORF">H0E84_10585</name>
</gene>
<dbReference type="EMBL" id="JACCKA010000062">
    <property type="protein sequence ID" value="NZA26831.1"/>
    <property type="molecule type" value="Genomic_DNA"/>
</dbReference>
<comment type="caution">
    <text evidence="4">The sequence shown here is derived from an EMBL/GenBank/DDBJ whole genome shotgun (WGS) entry which is preliminary data.</text>
</comment>
<keyword evidence="1 4" id="KW-0808">Transferase</keyword>